<keyword evidence="2" id="KW-0378">Hydrolase</keyword>
<dbReference type="GO" id="GO:0004386">
    <property type="term" value="F:helicase activity"/>
    <property type="evidence" value="ECO:0007669"/>
    <property type="project" value="UniProtKB-KW"/>
</dbReference>
<name>A0A0G3H6J9_9CORY</name>
<dbReference type="Gene3D" id="3.40.50.300">
    <property type="entry name" value="P-loop containing nucleotide triphosphate hydrolases"/>
    <property type="match status" value="1"/>
</dbReference>
<feature type="compositionally biased region" description="Polar residues" evidence="5">
    <location>
        <begin position="676"/>
        <end position="685"/>
    </location>
</feature>
<feature type="region of interest" description="Disordered" evidence="5">
    <location>
        <begin position="673"/>
        <end position="695"/>
    </location>
</feature>
<proteinExistence type="predicted"/>
<gene>
    <name evidence="8" type="ORF">CTEST_07980</name>
</gene>
<dbReference type="CDD" id="cd18011">
    <property type="entry name" value="DEXDc_RapA"/>
    <property type="match status" value="1"/>
</dbReference>
<dbReference type="InterPro" id="IPR038718">
    <property type="entry name" value="SNF2-like_sf"/>
</dbReference>
<dbReference type="GO" id="GO:0005524">
    <property type="term" value="F:ATP binding"/>
    <property type="evidence" value="ECO:0007669"/>
    <property type="project" value="UniProtKB-KW"/>
</dbReference>
<evidence type="ECO:0000313" key="9">
    <source>
        <dbReference type="Proteomes" id="UP000035540"/>
    </source>
</evidence>
<dbReference type="InterPro" id="IPR014001">
    <property type="entry name" value="Helicase_ATP-bd"/>
</dbReference>
<evidence type="ECO:0000259" key="7">
    <source>
        <dbReference type="PROSITE" id="PS51194"/>
    </source>
</evidence>
<dbReference type="PANTHER" id="PTHR45766:SF6">
    <property type="entry name" value="SWI_SNF-RELATED MATRIX-ASSOCIATED ACTIN-DEPENDENT REGULATOR OF CHROMATIN SUBFAMILY A-LIKE PROTEIN 1"/>
    <property type="match status" value="1"/>
</dbReference>
<dbReference type="SMART" id="SM00490">
    <property type="entry name" value="HELICc"/>
    <property type="match status" value="1"/>
</dbReference>
<dbReference type="EMBL" id="CP011545">
    <property type="protein sequence ID" value="AKK09026.1"/>
    <property type="molecule type" value="Genomic_DNA"/>
</dbReference>
<dbReference type="AlphaFoldDB" id="A0A0G3H6J9"/>
<organism evidence="8 9">
    <name type="scientific">Corynebacterium testudinoris</name>
    <dbReference type="NCBI Taxonomy" id="136857"/>
    <lineage>
        <taxon>Bacteria</taxon>
        <taxon>Bacillati</taxon>
        <taxon>Actinomycetota</taxon>
        <taxon>Actinomycetes</taxon>
        <taxon>Mycobacteriales</taxon>
        <taxon>Corynebacteriaceae</taxon>
        <taxon>Corynebacterium</taxon>
    </lineage>
</organism>
<feature type="domain" description="Helicase ATP-binding" evidence="6">
    <location>
        <begin position="135"/>
        <end position="304"/>
    </location>
</feature>
<evidence type="ECO:0000256" key="3">
    <source>
        <dbReference type="ARBA" id="ARBA00022806"/>
    </source>
</evidence>
<dbReference type="PANTHER" id="PTHR45766">
    <property type="entry name" value="DNA ANNEALING HELICASE AND ENDONUCLEASE ZRANB3 FAMILY MEMBER"/>
    <property type="match status" value="1"/>
</dbReference>
<dbReference type="Gene3D" id="3.40.50.10810">
    <property type="entry name" value="Tandem AAA-ATPase domain"/>
    <property type="match status" value="1"/>
</dbReference>
<dbReference type="Proteomes" id="UP000035540">
    <property type="component" value="Chromosome"/>
</dbReference>
<reference evidence="8 9" key="1">
    <citation type="journal article" date="2015" name="Genome Announc.">
        <title>Complete Genome Sequence of the Type Strain Corynebacterium testudinoris DSM 44614, Recovered from Necrotic Lesions in the Mouth of a Tortoise.</title>
        <authorList>
            <person name="Ruckert C."/>
            <person name="Kriete M."/>
            <person name="Jaenicke S."/>
            <person name="Winkler A."/>
            <person name="Tauch A."/>
        </authorList>
    </citation>
    <scope>NUCLEOTIDE SEQUENCE [LARGE SCALE GENOMIC DNA]</scope>
    <source>
        <strain evidence="8 9">DSM 44614</strain>
    </source>
</reference>
<dbReference type="Pfam" id="PF00271">
    <property type="entry name" value="Helicase_C"/>
    <property type="match status" value="1"/>
</dbReference>
<dbReference type="InterPro" id="IPR049730">
    <property type="entry name" value="SNF2/RAD54-like_C"/>
</dbReference>
<dbReference type="InterPro" id="IPR000330">
    <property type="entry name" value="SNF2_N"/>
</dbReference>
<dbReference type="InterPro" id="IPR001650">
    <property type="entry name" value="Helicase_C-like"/>
</dbReference>
<evidence type="ECO:0000256" key="2">
    <source>
        <dbReference type="ARBA" id="ARBA00022801"/>
    </source>
</evidence>
<dbReference type="KEGG" id="cted:CTEST_07980"/>
<dbReference type="SUPFAM" id="SSF52540">
    <property type="entry name" value="P-loop containing nucleoside triphosphate hydrolases"/>
    <property type="match status" value="2"/>
</dbReference>
<sequence>MASTWDSHGNLSAMLTLNTDQLSPGVTVEVRDEEWLVTHVSRAKDGFKLRVRGLSEYVRDTTATFYTALDRVTVFDPTQVTVVPDHSPGFRHSRLWIESTLRQTPLPLYQRELSVATRMLADPLDYQLTAVRRALSDDKSRPRVLLADAVGLGKTLEIGMILAELIRRGRGERILVVTPKSVMEQFQQELWTRFAIPLVRLDSTGIQQVRQSLPASRNPFTYFPRVIVSLDTLKSPKYRAQLEKVTWDAVVIDEIHNATNVGTQNNELARTLAPTTESLILASATPHNGDPNSFKEILRLLDPLSVLPDGSIDPDAAQRLIIRRHRHSPEVAQVVGAKWATRQEPLNIPVDASPEENAVARELHHTWTNPGSHAPSGDRLFPWTLVKAYLSSPAALAETVRGRLSRIADGPSPERTALEHLTDLAARITPENSAKYAALVNYLASIGISKKSPTRAVIFSERVATLHWLQDNLSRHMSMPKGAVKVMHGGLSDTEQMALIDEFKREDTPLRILVTGDVASEGVNLHSQCHHLVHYDIPWSLIRIQQRNGRIDRYGQTEHPQITTLLLDPADENAVGELHVLTRLMEREHEAHEMLGDASSLMGKHSVNGEEDVIREVLQGLRDFDQAVATPAEVLSGAHARQATTGDDPLSTSLDVDAMLAMWGMGPVDAVDDLTPASTASSPLDTEQAPHRDSTYSREIDYLRDALNEAFHDVPSASITRNGVGFIEHPNHVAELTPPDDLCRRLDYLPQDYVSYRKVKDTFLLATTVDRGKEQLKAAREGDSQKSWPKAHFLGPLHPVSDWASDRALSSMARREVPAVTGRVDAPTVLLIGTLTNSRGQVVTRAFLTATEGPFGPTPPEGIPRTTVETIPDLVSWLEGIDFGARAISTGAWTLPAGLDDLFGAAATEATSHMDLIRQSAHDRAVERTEQWMDRYSAWSATAAHTPASSRVVSRTVPLIDQERALLQSLTPERTLIRPLLVIVPASAQEG</sequence>
<keyword evidence="9" id="KW-1185">Reference proteome</keyword>
<keyword evidence="3 8" id="KW-0347">Helicase</keyword>
<dbReference type="Pfam" id="PF00176">
    <property type="entry name" value="SNF2-rel_dom"/>
    <property type="match status" value="1"/>
</dbReference>
<protein>
    <submittedName>
        <fullName evidence="8">Helicase family protein</fullName>
    </submittedName>
</protein>
<dbReference type="SMART" id="SM00487">
    <property type="entry name" value="DEXDc"/>
    <property type="match status" value="1"/>
</dbReference>
<dbReference type="CDD" id="cd18793">
    <property type="entry name" value="SF2_C_SNF"/>
    <property type="match status" value="1"/>
</dbReference>
<reference evidence="9" key="2">
    <citation type="submission" date="2015-05" db="EMBL/GenBank/DDBJ databases">
        <title>Complete genome sequence of Corynebacterium testudinoris DSM 44614, recovered from necrotic lesions in the mouth of a tortoise.</title>
        <authorList>
            <person name="Ruckert C."/>
            <person name="Albersmeier A."/>
            <person name="Winkler A."/>
            <person name="Tauch A."/>
        </authorList>
    </citation>
    <scope>NUCLEOTIDE SEQUENCE [LARGE SCALE GENOMIC DNA]</scope>
    <source>
        <strain evidence="9">DSM 44614</strain>
    </source>
</reference>
<dbReference type="InterPro" id="IPR027417">
    <property type="entry name" value="P-loop_NTPase"/>
</dbReference>
<feature type="domain" description="Helicase C-terminal" evidence="7">
    <location>
        <begin position="442"/>
        <end position="602"/>
    </location>
</feature>
<dbReference type="PROSITE" id="PS51194">
    <property type="entry name" value="HELICASE_CTER"/>
    <property type="match status" value="1"/>
</dbReference>
<evidence type="ECO:0000259" key="6">
    <source>
        <dbReference type="PROSITE" id="PS51192"/>
    </source>
</evidence>
<dbReference type="GO" id="GO:0016787">
    <property type="term" value="F:hydrolase activity"/>
    <property type="evidence" value="ECO:0007669"/>
    <property type="project" value="UniProtKB-KW"/>
</dbReference>
<keyword evidence="1" id="KW-0547">Nucleotide-binding</keyword>
<keyword evidence="4" id="KW-0067">ATP-binding</keyword>
<evidence type="ECO:0000256" key="1">
    <source>
        <dbReference type="ARBA" id="ARBA00022741"/>
    </source>
</evidence>
<accession>A0A0G3H6J9</accession>
<dbReference type="InterPro" id="IPR057342">
    <property type="entry name" value="DEXDc_RapA"/>
</dbReference>
<dbReference type="PROSITE" id="PS51192">
    <property type="entry name" value="HELICASE_ATP_BIND_1"/>
    <property type="match status" value="1"/>
</dbReference>
<dbReference type="PATRIC" id="fig|136857.5.peg.1586"/>
<dbReference type="STRING" id="136857.CTEST_07980"/>
<evidence type="ECO:0000313" key="8">
    <source>
        <dbReference type="EMBL" id="AKK09026.1"/>
    </source>
</evidence>
<evidence type="ECO:0000256" key="4">
    <source>
        <dbReference type="ARBA" id="ARBA00022840"/>
    </source>
</evidence>
<evidence type="ECO:0000256" key="5">
    <source>
        <dbReference type="SAM" id="MobiDB-lite"/>
    </source>
</evidence>